<dbReference type="Proteomes" id="UP000324767">
    <property type="component" value="Unassembled WGS sequence"/>
</dbReference>
<organism evidence="3 4">
    <name type="scientific">Lasallia pustulata</name>
    <dbReference type="NCBI Taxonomy" id="136370"/>
    <lineage>
        <taxon>Eukaryota</taxon>
        <taxon>Fungi</taxon>
        <taxon>Dikarya</taxon>
        <taxon>Ascomycota</taxon>
        <taxon>Pezizomycotina</taxon>
        <taxon>Lecanoromycetes</taxon>
        <taxon>OSLEUM clade</taxon>
        <taxon>Umbilicariomycetidae</taxon>
        <taxon>Umbilicariales</taxon>
        <taxon>Umbilicariaceae</taxon>
        <taxon>Lasallia</taxon>
    </lineage>
</organism>
<evidence type="ECO:0000313" key="3">
    <source>
        <dbReference type="EMBL" id="SLM33412.1"/>
    </source>
</evidence>
<accession>A0A1W5CRJ1</accession>
<keyword evidence="4" id="KW-1185">Reference proteome</keyword>
<evidence type="ECO:0000313" key="2">
    <source>
        <dbReference type="EMBL" id="KAA6414845.1"/>
    </source>
</evidence>
<evidence type="ECO:0000256" key="1">
    <source>
        <dbReference type="SAM" id="Coils"/>
    </source>
</evidence>
<dbReference type="Proteomes" id="UP000192927">
    <property type="component" value="Unassembled WGS sequence"/>
</dbReference>
<proteinExistence type="predicted"/>
<protein>
    <submittedName>
        <fullName evidence="3">HAUS augmin-like complex subunit 4</fullName>
    </submittedName>
</protein>
<sequence length="314" mass="35195">MLPPIESTVLSTNPQFSQMYTALTGSLLNSDGSVRASSSDEEARASDEISLLISQTRSAKTAFIRSTLQRLSYGSSKLPDDLQEVIDTVSTQLTTRLSSSERDLLSDDLMYFLKHLQPIGEALSSELSKIALHLRRIAFPEEVRQGSRTRTPNLSYLVQKRHQGLSLAKESLADSRLKLAMAASSVLEIHRDVIENAIRLLEQTKYGSVARGIRAHTEHLAIVAESMYAKLQVMSLEALNETYTAEVRTALARYERHLEDVRVKLKQREEQAKRQLREYESSGKGMEEVAEKFAELTKEADAVRADIKRLGDEV</sequence>
<dbReference type="GO" id="GO:0070652">
    <property type="term" value="C:HAUS complex"/>
    <property type="evidence" value="ECO:0007669"/>
    <property type="project" value="InterPro"/>
</dbReference>
<dbReference type="EMBL" id="FWEW01000034">
    <property type="protein sequence ID" value="SLM33412.1"/>
    <property type="molecule type" value="Genomic_DNA"/>
</dbReference>
<dbReference type="Pfam" id="PF14735">
    <property type="entry name" value="HAUS4"/>
    <property type="match status" value="1"/>
</dbReference>
<reference evidence="2 5" key="3">
    <citation type="submission" date="2019-09" db="EMBL/GenBank/DDBJ databases">
        <title>The hologenome of the rock-dwelling lichen Lasallia pustulata.</title>
        <authorList>
            <person name="Greshake Tzovaras B."/>
            <person name="Segers F."/>
            <person name="Bicker A."/>
            <person name="Dal Grande F."/>
            <person name="Otte J."/>
            <person name="Hankeln T."/>
            <person name="Schmitt I."/>
            <person name="Ebersberger I."/>
        </authorList>
    </citation>
    <scope>NUCLEOTIDE SEQUENCE [LARGE SCALE GENOMIC DNA]</scope>
    <source>
        <strain evidence="2">A1-1</strain>
    </source>
</reference>
<evidence type="ECO:0000313" key="4">
    <source>
        <dbReference type="Proteomes" id="UP000192927"/>
    </source>
</evidence>
<dbReference type="OrthoDB" id="66964at2759"/>
<dbReference type="AlphaFoldDB" id="A0A1W5CRJ1"/>
<reference evidence="4" key="1">
    <citation type="submission" date="2017-03" db="EMBL/GenBank/DDBJ databases">
        <authorList>
            <person name="Sharma R."/>
            <person name="Thines M."/>
        </authorList>
    </citation>
    <scope>NUCLEOTIDE SEQUENCE [LARGE SCALE GENOMIC DNA]</scope>
</reference>
<name>A0A1W5CRJ1_9LECA</name>
<reference evidence="3" key="2">
    <citation type="submission" date="2017-03" db="EMBL/GenBank/DDBJ databases">
        <authorList>
            <person name="Afonso C.L."/>
            <person name="Miller P.J."/>
            <person name="Scott M.A."/>
            <person name="Spackman E."/>
            <person name="Goraichik I."/>
            <person name="Dimitrov K.M."/>
            <person name="Suarez D.L."/>
            <person name="Swayne D.E."/>
        </authorList>
    </citation>
    <scope>NUCLEOTIDE SEQUENCE [LARGE SCALE GENOMIC DNA]</scope>
</reference>
<evidence type="ECO:0000313" key="5">
    <source>
        <dbReference type="Proteomes" id="UP000324767"/>
    </source>
</evidence>
<dbReference type="EMBL" id="VXIT01000002">
    <property type="protein sequence ID" value="KAA6414845.1"/>
    <property type="molecule type" value="Genomic_DNA"/>
</dbReference>
<feature type="coiled-coil region" evidence="1">
    <location>
        <begin position="251"/>
        <end position="313"/>
    </location>
</feature>
<gene>
    <name evidence="2" type="ORF">FRX48_01595</name>
</gene>
<dbReference type="InterPro" id="IPR029327">
    <property type="entry name" value="HAUS4"/>
</dbReference>
<dbReference type="GO" id="GO:0051225">
    <property type="term" value="P:spindle assembly"/>
    <property type="evidence" value="ECO:0007669"/>
    <property type="project" value="InterPro"/>
</dbReference>
<keyword evidence="1" id="KW-0175">Coiled coil</keyword>